<dbReference type="GeneID" id="83174643"/>
<dbReference type="Pfam" id="PF06772">
    <property type="entry name" value="LtrA"/>
    <property type="match status" value="1"/>
</dbReference>
<gene>
    <name evidence="2" type="ORF">N7498_000280</name>
</gene>
<feature type="transmembrane region" description="Helical" evidence="1">
    <location>
        <begin position="195"/>
        <end position="216"/>
    </location>
</feature>
<reference evidence="2" key="1">
    <citation type="submission" date="2022-12" db="EMBL/GenBank/DDBJ databases">
        <authorList>
            <person name="Petersen C."/>
        </authorList>
    </citation>
    <scope>NUCLEOTIDE SEQUENCE</scope>
    <source>
        <strain evidence="2">IBT 15544</strain>
    </source>
</reference>
<comment type="caution">
    <text evidence="2">The sequence shown here is derived from an EMBL/GenBank/DDBJ whole genome shotgun (WGS) entry which is preliminary data.</text>
</comment>
<sequence length="676" mass="75761">MAPHFHLPTFRLHLRKTVGPDEYPARHSLPWIASPVDKMTECPRLYRHSEATPIELFFDLFFVANLSTFTATHEINNMKGMPYHCVGLPLLIRVQALGAYIGFLGVIWFTWLQVTLFDIRFARDSVFERICKAIQLGVMVGFASAGTRFTTHVQGENVWAFQSLTAILAGSRLLLATQYTINIAFMRKSMKHSSVGVSFTATVLWFAGSVYGWMYFSFSPANRLRGQIWTIWFVLFALEMWAVMLLSCLYSGIGFQDTHLNVRMGLLTLIIIGEGVIAITRIVNKTVRPGGWTKWSFVHILGVTTNVYLLWQVYFDMSPRHRLGKLTQQIWAQLHFPFHVALILLLEGSQILALSLDVTLKLKYLKQTLSFICEEPIPTPISGVALIRSTITDMEIPFSRGATQEWIAISSILDELVHQPLCPETETFSWVHTEELFSDLLGNVTAALFSSMDITPSNKVDINLLDNQQLLQMYMKVLAFVYMYFFAVTSISLTLFAAFLILSRRHNLRLHLILSTAVHILLAISLASQVSFVTHFPLAYSYMTSPLILYAFSLTLLTGQSSSHALTDRFSLAVVLLVDRLLDFLASRSNAAGRRKRESIDAKHLGRGIVAIGPPPVEMSDRRVSLSTVGEKEKITGEVREAGTVDRGRHWSGSPWSSKAVVMTGAALPGSTVVTG</sequence>
<proteinExistence type="predicted"/>
<feature type="transmembrane region" description="Helical" evidence="1">
    <location>
        <begin position="295"/>
        <end position="315"/>
    </location>
</feature>
<organism evidence="2 3">
    <name type="scientific">Penicillium cinerascens</name>
    <dbReference type="NCBI Taxonomy" id="70096"/>
    <lineage>
        <taxon>Eukaryota</taxon>
        <taxon>Fungi</taxon>
        <taxon>Dikarya</taxon>
        <taxon>Ascomycota</taxon>
        <taxon>Pezizomycotina</taxon>
        <taxon>Eurotiomycetes</taxon>
        <taxon>Eurotiomycetidae</taxon>
        <taxon>Eurotiales</taxon>
        <taxon>Aspergillaceae</taxon>
        <taxon>Penicillium</taxon>
    </lineage>
</organism>
<dbReference type="PANTHER" id="PTHR42101:SF1">
    <property type="entry name" value="LOW TEMPERATURE REQUIREMENT A"/>
    <property type="match status" value="1"/>
</dbReference>
<feature type="transmembrane region" description="Helical" evidence="1">
    <location>
        <begin position="481"/>
        <end position="503"/>
    </location>
</feature>
<feature type="transmembrane region" description="Helical" evidence="1">
    <location>
        <begin position="92"/>
        <end position="112"/>
    </location>
</feature>
<evidence type="ECO:0000256" key="1">
    <source>
        <dbReference type="SAM" id="Phobius"/>
    </source>
</evidence>
<feature type="transmembrane region" description="Helical" evidence="1">
    <location>
        <begin position="539"/>
        <end position="559"/>
    </location>
</feature>
<dbReference type="PANTHER" id="PTHR42101">
    <property type="entry name" value="CHROMOSOME 16, WHOLE GENOME SHOTGUN SEQUENCE"/>
    <property type="match status" value="1"/>
</dbReference>
<dbReference type="InterPro" id="IPR010640">
    <property type="entry name" value="Low_temperature_requirement_A"/>
</dbReference>
<name>A0A9W9TD55_9EURO</name>
<dbReference type="OrthoDB" id="3177213at2759"/>
<feature type="transmembrane region" description="Helical" evidence="1">
    <location>
        <begin position="510"/>
        <end position="533"/>
    </location>
</feature>
<evidence type="ECO:0000313" key="3">
    <source>
        <dbReference type="Proteomes" id="UP001150904"/>
    </source>
</evidence>
<feature type="transmembrane region" description="Helical" evidence="1">
    <location>
        <begin position="264"/>
        <end position="283"/>
    </location>
</feature>
<accession>A0A9W9TD55</accession>
<evidence type="ECO:0000313" key="2">
    <source>
        <dbReference type="EMBL" id="KAJ5218181.1"/>
    </source>
</evidence>
<keyword evidence="1" id="KW-0472">Membrane</keyword>
<keyword evidence="1" id="KW-1133">Transmembrane helix</keyword>
<dbReference type="RefSeq" id="XP_058312754.1">
    <property type="nucleotide sequence ID" value="XM_058447343.1"/>
</dbReference>
<feature type="transmembrane region" description="Helical" evidence="1">
    <location>
        <begin position="336"/>
        <end position="356"/>
    </location>
</feature>
<feature type="transmembrane region" description="Helical" evidence="1">
    <location>
        <begin position="228"/>
        <end position="252"/>
    </location>
</feature>
<keyword evidence="3" id="KW-1185">Reference proteome</keyword>
<keyword evidence="1" id="KW-0812">Transmembrane</keyword>
<protein>
    <submittedName>
        <fullName evidence="2">Uncharacterized protein</fullName>
    </submittedName>
</protein>
<dbReference type="EMBL" id="JAPQKR010000004">
    <property type="protein sequence ID" value="KAJ5218181.1"/>
    <property type="molecule type" value="Genomic_DNA"/>
</dbReference>
<reference evidence="2" key="2">
    <citation type="journal article" date="2023" name="IMA Fungus">
        <title>Comparative genomic study of the Penicillium genus elucidates a diverse pangenome and 15 lateral gene transfer events.</title>
        <authorList>
            <person name="Petersen C."/>
            <person name="Sorensen T."/>
            <person name="Nielsen M.R."/>
            <person name="Sondergaard T.E."/>
            <person name="Sorensen J.L."/>
            <person name="Fitzpatrick D.A."/>
            <person name="Frisvad J.C."/>
            <person name="Nielsen K.L."/>
        </authorList>
    </citation>
    <scope>NUCLEOTIDE SEQUENCE</scope>
    <source>
        <strain evidence="2">IBT 15544</strain>
    </source>
</reference>
<dbReference type="AlphaFoldDB" id="A0A9W9TD55"/>
<dbReference type="Proteomes" id="UP001150904">
    <property type="component" value="Unassembled WGS sequence"/>
</dbReference>